<sequence length="83" mass="8908">MASGAAAPENQGRFALLKDISSSATDHGTFLKFDAIYHPAPGSPTDPDGWSGLATASRWYVELVPFDGYLIINYIEQKAAVGY</sequence>
<gene>
    <name evidence="1" type="ORF">CVS30_10235</name>
</gene>
<proteinExistence type="predicted"/>
<organism evidence="1 2">
    <name type="scientific">Arthrobacter psychrolactophilus</name>
    <dbReference type="NCBI Taxonomy" id="92442"/>
    <lineage>
        <taxon>Bacteria</taxon>
        <taxon>Bacillati</taxon>
        <taxon>Actinomycetota</taxon>
        <taxon>Actinomycetes</taxon>
        <taxon>Micrococcales</taxon>
        <taxon>Micrococcaceae</taxon>
        <taxon>Arthrobacter</taxon>
    </lineage>
</organism>
<dbReference type="AlphaFoldDB" id="A0A2V5ISY5"/>
<dbReference type="OrthoDB" id="4930523at2"/>
<accession>A0A2V5ISY5</accession>
<protein>
    <submittedName>
        <fullName evidence="1">Uncharacterized protein</fullName>
    </submittedName>
</protein>
<evidence type="ECO:0000313" key="2">
    <source>
        <dbReference type="Proteomes" id="UP000247980"/>
    </source>
</evidence>
<comment type="caution">
    <text evidence="1">The sequence shown here is derived from an EMBL/GenBank/DDBJ whole genome shotgun (WGS) entry which is preliminary data.</text>
</comment>
<reference evidence="1 2" key="1">
    <citation type="submission" date="2018-05" db="EMBL/GenBank/DDBJ databases">
        <title>Genetic diversity of glacier-inhabiting Cryobacterium bacteria in China and description of Cryobacterium mengkeensis sp. nov. and Arthrobacter glacialis sp. nov.</title>
        <authorList>
            <person name="Liu Q."/>
            <person name="Xin Y.-H."/>
        </authorList>
    </citation>
    <scope>NUCLEOTIDE SEQUENCE [LARGE SCALE GENOMIC DNA]</scope>
    <source>
        <strain evidence="1 2">B7</strain>
    </source>
</reference>
<name>A0A2V5ISY5_9MICC</name>
<dbReference type="RefSeq" id="WP_110485239.1">
    <property type="nucleotide sequence ID" value="NZ_QJVC01000008.1"/>
</dbReference>
<dbReference type="EMBL" id="QJVC01000008">
    <property type="protein sequence ID" value="PYI38492.1"/>
    <property type="molecule type" value="Genomic_DNA"/>
</dbReference>
<evidence type="ECO:0000313" key="1">
    <source>
        <dbReference type="EMBL" id="PYI38492.1"/>
    </source>
</evidence>
<keyword evidence="2" id="KW-1185">Reference proteome</keyword>
<dbReference type="Proteomes" id="UP000247980">
    <property type="component" value="Unassembled WGS sequence"/>
</dbReference>